<dbReference type="GO" id="GO:0031167">
    <property type="term" value="P:rRNA methylation"/>
    <property type="evidence" value="ECO:0007669"/>
    <property type="project" value="InterPro"/>
</dbReference>
<evidence type="ECO:0000256" key="4">
    <source>
        <dbReference type="SAM" id="SignalP"/>
    </source>
</evidence>
<dbReference type="Proteomes" id="UP000011087">
    <property type="component" value="Unassembled WGS sequence"/>
</dbReference>
<evidence type="ECO:0000313" key="7">
    <source>
        <dbReference type="Proteomes" id="UP000011087"/>
    </source>
</evidence>
<gene>
    <name evidence="5" type="ORF">GUITHDRAFT_151135</name>
</gene>
<dbReference type="GeneID" id="17307673"/>
<dbReference type="HOGENOM" id="CLU_072443_0_0_1"/>
<dbReference type="OMA" id="CTFVDMS"/>
<dbReference type="PANTHER" id="PTHR43542">
    <property type="entry name" value="METHYLTRANSFERASE"/>
    <property type="match status" value="1"/>
</dbReference>
<accession>L1JRE4</accession>
<dbReference type="Gene3D" id="3.40.50.150">
    <property type="entry name" value="Vaccinia Virus protein VP39"/>
    <property type="match status" value="1"/>
</dbReference>
<feature type="region of interest" description="Disordered" evidence="3">
    <location>
        <begin position="46"/>
        <end position="66"/>
    </location>
</feature>
<feature type="signal peptide" evidence="4">
    <location>
        <begin position="1"/>
        <end position="20"/>
    </location>
</feature>
<dbReference type="AlphaFoldDB" id="L1JRE4"/>
<dbReference type="InterPro" id="IPR004398">
    <property type="entry name" value="RNA_MeTrfase_RsmD"/>
</dbReference>
<reference evidence="6" key="3">
    <citation type="submission" date="2016-03" db="UniProtKB">
        <authorList>
            <consortium name="EnsemblProtists"/>
        </authorList>
    </citation>
    <scope>IDENTIFICATION</scope>
</reference>
<dbReference type="InterPro" id="IPR029063">
    <property type="entry name" value="SAM-dependent_MTases_sf"/>
</dbReference>
<reference evidence="7" key="2">
    <citation type="submission" date="2012-11" db="EMBL/GenBank/DDBJ databases">
        <authorList>
            <person name="Kuo A."/>
            <person name="Curtis B.A."/>
            <person name="Tanifuji G."/>
            <person name="Burki F."/>
            <person name="Gruber A."/>
            <person name="Irimia M."/>
            <person name="Maruyama S."/>
            <person name="Arias M.C."/>
            <person name="Ball S.G."/>
            <person name="Gile G.H."/>
            <person name="Hirakawa Y."/>
            <person name="Hopkins J.F."/>
            <person name="Rensing S.A."/>
            <person name="Schmutz J."/>
            <person name="Symeonidi A."/>
            <person name="Elias M."/>
            <person name="Eveleigh R.J."/>
            <person name="Herman E.K."/>
            <person name="Klute M.J."/>
            <person name="Nakayama T."/>
            <person name="Obornik M."/>
            <person name="Reyes-Prieto A."/>
            <person name="Armbrust E.V."/>
            <person name="Aves S.J."/>
            <person name="Beiko R.G."/>
            <person name="Coutinho P."/>
            <person name="Dacks J.B."/>
            <person name="Durnford D.G."/>
            <person name="Fast N.M."/>
            <person name="Green B.R."/>
            <person name="Grisdale C."/>
            <person name="Hempe F."/>
            <person name="Henrissat B."/>
            <person name="Hoppner M.P."/>
            <person name="Ishida K.-I."/>
            <person name="Kim E."/>
            <person name="Koreny L."/>
            <person name="Kroth P.G."/>
            <person name="Liu Y."/>
            <person name="Malik S.-B."/>
            <person name="Maier U.G."/>
            <person name="McRose D."/>
            <person name="Mock T."/>
            <person name="Neilson J.A."/>
            <person name="Onodera N.T."/>
            <person name="Poole A.M."/>
            <person name="Pritham E.J."/>
            <person name="Richards T.A."/>
            <person name="Rocap G."/>
            <person name="Roy S.W."/>
            <person name="Sarai C."/>
            <person name="Schaack S."/>
            <person name="Shirato S."/>
            <person name="Slamovits C.H."/>
            <person name="Spencer D.F."/>
            <person name="Suzuki S."/>
            <person name="Worden A.Z."/>
            <person name="Zauner S."/>
            <person name="Barry K."/>
            <person name="Bell C."/>
            <person name="Bharti A.K."/>
            <person name="Crow J.A."/>
            <person name="Grimwood J."/>
            <person name="Kramer R."/>
            <person name="Lindquist E."/>
            <person name="Lucas S."/>
            <person name="Salamov A."/>
            <person name="McFadden G.I."/>
            <person name="Lane C.E."/>
            <person name="Keeling P.J."/>
            <person name="Gray M.W."/>
            <person name="Grigoriev I.V."/>
            <person name="Archibald J.M."/>
        </authorList>
    </citation>
    <scope>NUCLEOTIDE SEQUENCE</scope>
    <source>
        <strain evidence="7">CCMP2712</strain>
    </source>
</reference>
<reference evidence="5 7" key="1">
    <citation type="journal article" date="2012" name="Nature">
        <title>Algal genomes reveal evolutionary mosaicism and the fate of nucleomorphs.</title>
        <authorList>
            <consortium name="DOE Joint Genome Institute"/>
            <person name="Curtis B.A."/>
            <person name="Tanifuji G."/>
            <person name="Burki F."/>
            <person name="Gruber A."/>
            <person name="Irimia M."/>
            <person name="Maruyama S."/>
            <person name="Arias M.C."/>
            <person name="Ball S.G."/>
            <person name="Gile G.H."/>
            <person name="Hirakawa Y."/>
            <person name="Hopkins J.F."/>
            <person name="Kuo A."/>
            <person name="Rensing S.A."/>
            <person name="Schmutz J."/>
            <person name="Symeonidi A."/>
            <person name="Elias M."/>
            <person name="Eveleigh R.J."/>
            <person name="Herman E.K."/>
            <person name="Klute M.J."/>
            <person name="Nakayama T."/>
            <person name="Obornik M."/>
            <person name="Reyes-Prieto A."/>
            <person name="Armbrust E.V."/>
            <person name="Aves S.J."/>
            <person name="Beiko R.G."/>
            <person name="Coutinho P."/>
            <person name="Dacks J.B."/>
            <person name="Durnford D.G."/>
            <person name="Fast N.M."/>
            <person name="Green B.R."/>
            <person name="Grisdale C.J."/>
            <person name="Hempel F."/>
            <person name="Henrissat B."/>
            <person name="Hoppner M.P."/>
            <person name="Ishida K."/>
            <person name="Kim E."/>
            <person name="Koreny L."/>
            <person name="Kroth P.G."/>
            <person name="Liu Y."/>
            <person name="Malik S.B."/>
            <person name="Maier U.G."/>
            <person name="McRose D."/>
            <person name="Mock T."/>
            <person name="Neilson J.A."/>
            <person name="Onodera N.T."/>
            <person name="Poole A.M."/>
            <person name="Pritham E.J."/>
            <person name="Richards T.A."/>
            <person name="Rocap G."/>
            <person name="Roy S.W."/>
            <person name="Sarai C."/>
            <person name="Schaack S."/>
            <person name="Shirato S."/>
            <person name="Slamovits C.H."/>
            <person name="Spencer D.F."/>
            <person name="Suzuki S."/>
            <person name="Worden A.Z."/>
            <person name="Zauner S."/>
            <person name="Barry K."/>
            <person name="Bell C."/>
            <person name="Bharti A.K."/>
            <person name="Crow J.A."/>
            <person name="Grimwood J."/>
            <person name="Kramer R."/>
            <person name="Lindquist E."/>
            <person name="Lucas S."/>
            <person name="Salamov A."/>
            <person name="McFadden G.I."/>
            <person name="Lane C.E."/>
            <person name="Keeling P.J."/>
            <person name="Gray M.W."/>
            <person name="Grigoriev I.V."/>
            <person name="Archibald J.M."/>
        </authorList>
    </citation>
    <scope>NUCLEOTIDE SEQUENCE</scope>
    <source>
        <strain evidence="5 7">CCMP2712</strain>
    </source>
</reference>
<keyword evidence="1" id="KW-0489">Methyltransferase</keyword>
<evidence type="ECO:0000256" key="2">
    <source>
        <dbReference type="ARBA" id="ARBA00022679"/>
    </source>
</evidence>
<dbReference type="PaxDb" id="55529-EKX51022"/>
<protein>
    <submittedName>
        <fullName evidence="5 6">Uncharacterized protein</fullName>
    </submittedName>
</protein>
<dbReference type="OrthoDB" id="3548at2759"/>
<dbReference type="eggNOG" id="ENOG502QSWU">
    <property type="taxonomic scope" value="Eukaryota"/>
</dbReference>
<name>L1JRE4_GUITC</name>
<dbReference type="PANTHER" id="PTHR43542:SF1">
    <property type="entry name" value="METHYLTRANSFERASE"/>
    <property type="match status" value="1"/>
</dbReference>
<evidence type="ECO:0000313" key="5">
    <source>
        <dbReference type="EMBL" id="EKX51022.1"/>
    </source>
</evidence>
<evidence type="ECO:0000313" key="6">
    <source>
        <dbReference type="EnsemblProtists" id="EKX51022"/>
    </source>
</evidence>
<dbReference type="RefSeq" id="XP_005838002.1">
    <property type="nucleotide sequence ID" value="XM_005837945.1"/>
</dbReference>
<sequence>MKRLVATSLALLLYSSPIVCFTPLNAPTRIRFRAATLNVHHSLAMKRHVPRSSRGQDSEPESIEVDHDGIPKIGRLKNVVRQTRGDIVGTRGSVKVQGKGWDNILPKPPTIRVAGGTAKGRKLNRPEVYLRPMMGKVKEALFSILTEFDVLRDDAIALDTFAGCGSVGIEALSRGVGKAVFVDYSKEACNTIRGNLEVCEFEDRGMVVCSKAEAIYDDPVQVLAKMGGKGFDLLTMTPPYEEVDYGDLLGRITKSEHLMNDGCIVVVEYPIELGSLPPVVGNRLVGMRNRKYGRTMLAIYACNPGSNMEPRPQEFGTLRLDYL</sequence>
<keyword evidence="7" id="KW-1185">Reference proteome</keyword>
<dbReference type="Pfam" id="PF03602">
    <property type="entry name" value="Cons_hypoth95"/>
    <property type="match status" value="1"/>
</dbReference>
<dbReference type="EMBL" id="JH992977">
    <property type="protein sequence ID" value="EKX51022.1"/>
    <property type="molecule type" value="Genomic_DNA"/>
</dbReference>
<dbReference type="EnsemblProtists" id="EKX51022">
    <property type="protein sequence ID" value="EKX51022"/>
    <property type="gene ID" value="GUITHDRAFT_151135"/>
</dbReference>
<dbReference type="GO" id="GO:0008168">
    <property type="term" value="F:methyltransferase activity"/>
    <property type="evidence" value="ECO:0007669"/>
    <property type="project" value="UniProtKB-KW"/>
</dbReference>
<proteinExistence type="predicted"/>
<dbReference type="SUPFAM" id="SSF53335">
    <property type="entry name" value="S-adenosyl-L-methionine-dependent methyltransferases"/>
    <property type="match status" value="1"/>
</dbReference>
<dbReference type="KEGG" id="gtt:GUITHDRAFT_151135"/>
<organism evidence="5">
    <name type="scientific">Guillardia theta (strain CCMP2712)</name>
    <name type="common">Cryptophyte</name>
    <dbReference type="NCBI Taxonomy" id="905079"/>
    <lineage>
        <taxon>Eukaryota</taxon>
        <taxon>Cryptophyceae</taxon>
        <taxon>Pyrenomonadales</taxon>
        <taxon>Geminigeraceae</taxon>
        <taxon>Guillardia</taxon>
    </lineage>
</organism>
<evidence type="ECO:0000256" key="3">
    <source>
        <dbReference type="SAM" id="MobiDB-lite"/>
    </source>
</evidence>
<evidence type="ECO:0000256" key="1">
    <source>
        <dbReference type="ARBA" id="ARBA00022603"/>
    </source>
</evidence>
<keyword evidence="4" id="KW-0732">Signal</keyword>
<keyword evidence="2" id="KW-0808">Transferase</keyword>
<feature type="chain" id="PRO_5008771641" evidence="4">
    <location>
        <begin position="21"/>
        <end position="323"/>
    </location>
</feature>